<dbReference type="EMBL" id="JZCR01000003">
    <property type="protein sequence ID" value="KJW13769.1"/>
    <property type="molecule type" value="Genomic_DNA"/>
</dbReference>
<proteinExistence type="predicted"/>
<gene>
    <name evidence="2" type="ORF">VC81_00880</name>
</gene>
<reference evidence="2 3" key="1">
    <citation type="submission" date="2015-03" db="EMBL/GenBank/DDBJ databases">
        <authorList>
            <person name="Zheng J."/>
            <person name="Ganezle M."/>
        </authorList>
    </citation>
    <scope>NUCLEOTIDE SEQUENCE [LARGE SCALE GENOMIC DNA]</scope>
    <source>
        <strain evidence="2 3">LP38</strain>
    </source>
</reference>
<dbReference type="SUPFAM" id="SSF51735">
    <property type="entry name" value="NAD(P)-binding Rossmann-fold domains"/>
    <property type="match status" value="1"/>
</dbReference>
<accession>A0A0F3RW16</accession>
<dbReference type="OrthoDB" id="9803892at2"/>
<dbReference type="PANTHER" id="PTHR43355">
    <property type="entry name" value="FLAVIN REDUCTASE (NADPH)"/>
    <property type="match status" value="1"/>
</dbReference>
<feature type="domain" description="NAD(P)-binding" evidence="1">
    <location>
        <begin position="9"/>
        <end position="194"/>
    </location>
</feature>
<comment type="caution">
    <text evidence="2">The sequence shown here is derived from an EMBL/GenBank/DDBJ whole genome shotgun (WGS) entry which is preliminary data.</text>
</comment>
<dbReference type="Pfam" id="PF13460">
    <property type="entry name" value="NAD_binding_10"/>
    <property type="match status" value="1"/>
</dbReference>
<dbReference type="InterPro" id="IPR016040">
    <property type="entry name" value="NAD(P)-bd_dom"/>
</dbReference>
<dbReference type="STRING" id="216463.VC81_00880"/>
<sequence>MKNVLILAANGQIARIVEQRILNEPKFDQINLTLFLRDASRLAQYTDNPRVTLIEGDITDPQAVSTALENQDLVFVGVVDHDPQNRITNNVIQGMQAKHVQRVISTNVLGIYQEVGGEFGRWNAEMISHGMAPAIISDRLLEDSGLDYTTLRLPWLNDRNEINYQVTGKNEAYVGVSGSRQSVADVVLQIIAEPKKYSRTSIGMANPSTEGEIRPVY</sequence>
<dbReference type="RefSeq" id="WP_045806263.1">
    <property type="nucleotide sequence ID" value="NZ_JZCR01000003.1"/>
</dbReference>
<dbReference type="PATRIC" id="fig|216463.3.peg.1960"/>
<dbReference type="GO" id="GO:0004074">
    <property type="term" value="F:biliverdin reductase [NAD(P)H] activity"/>
    <property type="evidence" value="ECO:0007669"/>
    <property type="project" value="TreeGrafter"/>
</dbReference>
<organism evidence="2 3">
    <name type="scientific">Levilactobacillus spicheri</name>
    <dbReference type="NCBI Taxonomy" id="216463"/>
    <lineage>
        <taxon>Bacteria</taxon>
        <taxon>Bacillati</taxon>
        <taxon>Bacillota</taxon>
        <taxon>Bacilli</taxon>
        <taxon>Lactobacillales</taxon>
        <taxon>Lactobacillaceae</taxon>
        <taxon>Levilactobacillus</taxon>
    </lineage>
</organism>
<name>A0A0F3RW16_9LACO</name>
<dbReference type="PANTHER" id="PTHR43355:SF2">
    <property type="entry name" value="FLAVIN REDUCTASE (NADPH)"/>
    <property type="match status" value="1"/>
</dbReference>
<dbReference type="Proteomes" id="UP000033491">
    <property type="component" value="Unassembled WGS sequence"/>
</dbReference>
<dbReference type="AlphaFoldDB" id="A0A0F3RW16"/>
<evidence type="ECO:0000313" key="2">
    <source>
        <dbReference type="EMBL" id="KJW13769.1"/>
    </source>
</evidence>
<dbReference type="GO" id="GO:0042602">
    <property type="term" value="F:riboflavin reductase (NADPH) activity"/>
    <property type="evidence" value="ECO:0007669"/>
    <property type="project" value="TreeGrafter"/>
</dbReference>
<protein>
    <submittedName>
        <fullName evidence="2">Oxidoreductase</fullName>
    </submittedName>
</protein>
<dbReference type="Gene3D" id="3.40.50.720">
    <property type="entry name" value="NAD(P)-binding Rossmann-like Domain"/>
    <property type="match status" value="1"/>
</dbReference>
<evidence type="ECO:0000259" key="1">
    <source>
        <dbReference type="Pfam" id="PF13460"/>
    </source>
</evidence>
<dbReference type="InterPro" id="IPR051606">
    <property type="entry name" value="Polyketide_Oxido-like"/>
</dbReference>
<evidence type="ECO:0000313" key="3">
    <source>
        <dbReference type="Proteomes" id="UP000033491"/>
    </source>
</evidence>
<dbReference type="InterPro" id="IPR036291">
    <property type="entry name" value="NAD(P)-bd_dom_sf"/>
</dbReference>